<reference evidence="3 4" key="1">
    <citation type="submission" date="2016-10" db="EMBL/GenBank/DDBJ databases">
        <title>Genome sequence of Streptomyces sp. MUSC 93.</title>
        <authorList>
            <person name="Lee L.-H."/>
            <person name="Ser H.-L."/>
            <person name="Law J.W.-F."/>
        </authorList>
    </citation>
    <scope>NUCLEOTIDE SEQUENCE [LARGE SCALE GENOMIC DNA]</scope>
    <source>
        <strain evidence="3 4">MUSC 93</strain>
    </source>
</reference>
<dbReference type="Gene3D" id="3.50.50.60">
    <property type="entry name" value="FAD/NAD(P)-binding domain"/>
    <property type="match status" value="1"/>
</dbReference>
<evidence type="ECO:0000313" key="4">
    <source>
        <dbReference type="Proteomes" id="UP000179935"/>
    </source>
</evidence>
<gene>
    <name evidence="3" type="ORF">BIV24_01890</name>
</gene>
<feature type="domain" description="FAD dependent oxidoreductase" evidence="2">
    <location>
        <begin position="14"/>
        <end position="404"/>
    </location>
</feature>
<dbReference type="InterPro" id="IPR006076">
    <property type="entry name" value="FAD-dep_OxRdtase"/>
</dbReference>
<dbReference type="Gene3D" id="3.30.9.10">
    <property type="entry name" value="D-Amino Acid Oxidase, subunit A, domain 2"/>
    <property type="match status" value="1"/>
</dbReference>
<dbReference type="InterPro" id="IPR036188">
    <property type="entry name" value="FAD/NAD-bd_sf"/>
</dbReference>
<dbReference type="STRING" id="1428652.BIV24_01890"/>
<keyword evidence="4" id="KW-1185">Reference proteome</keyword>
<evidence type="ECO:0000259" key="2">
    <source>
        <dbReference type="Pfam" id="PF01266"/>
    </source>
</evidence>
<dbReference type="Pfam" id="PF01266">
    <property type="entry name" value="DAO"/>
    <property type="match status" value="1"/>
</dbReference>
<dbReference type="PANTHER" id="PTHR13847:SF287">
    <property type="entry name" value="FAD-DEPENDENT OXIDOREDUCTASE DOMAIN-CONTAINING PROTEIN 1"/>
    <property type="match status" value="1"/>
</dbReference>
<name>A0A1S2Q4M5_9ACTN</name>
<sequence>MTIRKPATVPSGADAVIVGAGVIGAAVALELARAGRRVVVVDKSGGVGHGSTSASSAIIRFNFSTWEGVASAWEAHYCWARWADHLGTSRSRALAGFRRTGAILLDAPDSGTSDVLALFDRVGVPYERWDAAMLRSRVPGIDAGCYWPPKPLHDDAFFSGPEGELGALFTPDAGFVDDPQFAAQNLADAATGMGARFLFRRTVIGVLRREDRVTGIRLADGTVITAPVVVNAAGPWSGALNRLAGVGAEFTVAVRPLRQEVHQVAAPAGRRDVIASGRGSTEDVLGPVVADTDLGTYLRHAPGGHLLIGSTVPACDPMEWLDDPDTCNPHPTPSRFETQVTRAARRFPLLGVPNQPTGIAGVYDVTDDWSPIYDRTDLNGFYVAIGTSGNQFKNAPLVGRFLATLVDRIEAGHDHDRDPLRYAGEHTGNVINLAAFSRKRHVAEGAASRTVMG</sequence>
<comment type="caution">
    <text evidence="3">The sequence shown here is derived from an EMBL/GenBank/DDBJ whole genome shotgun (WGS) entry which is preliminary data.</text>
</comment>
<dbReference type="AlphaFoldDB" id="A0A1S2Q4M5"/>
<dbReference type="PANTHER" id="PTHR13847">
    <property type="entry name" value="SARCOSINE DEHYDROGENASE-RELATED"/>
    <property type="match status" value="1"/>
</dbReference>
<protein>
    <submittedName>
        <fullName evidence="3">Oxidoreductase</fullName>
    </submittedName>
</protein>
<dbReference type="SUPFAM" id="SSF51905">
    <property type="entry name" value="FAD/NAD(P)-binding domain"/>
    <property type="match status" value="1"/>
</dbReference>
<organism evidence="3 4">
    <name type="scientific">Streptomyces colonosanans</name>
    <dbReference type="NCBI Taxonomy" id="1428652"/>
    <lineage>
        <taxon>Bacteria</taxon>
        <taxon>Bacillati</taxon>
        <taxon>Actinomycetota</taxon>
        <taxon>Actinomycetes</taxon>
        <taxon>Kitasatosporales</taxon>
        <taxon>Streptomycetaceae</taxon>
        <taxon>Streptomyces</taxon>
    </lineage>
</organism>
<evidence type="ECO:0000313" key="3">
    <source>
        <dbReference type="EMBL" id="OIK01004.1"/>
    </source>
</evidence>
<proteinExistence type="predicted"/>
<dbReference type="OrthoDB" id="9806452at2"/>
<accession>A0A1S2Q4M5</accession>
<dbReference type="EMBL" id="MLYP01000005">
    <property type="protein sequence ID" value="OIK01004.1"/>
    <property type="molecule type" value="Genomic_DNA"/>
</dbReference>
<dbReference type="RefSeq" id="WP_071364341.1">
    <property type="nucleotide sequence ID" value="NZ_MLYP01000005.1"/>
</dbReference>
<dbReference type="GO" id="GO:0005737">
    <property type="term" value="C:cytoplasm"/>
    <property type="evidence" value="ECO:0007669"/>
    <property type="project" value="TreeGrafter"/>
</dbReference>
<dbReference type="GO" id="GO:0016491">
    <property type="term" value="F:oxidoreductase activity"/>
    <property type="evidence" value="ECO:0007669"/>
    <property type="project" value="UniProtKB-KW"/>
</dbReference>
<keyword evidence="1" id="KW-0560">Oxidoreductase</keyword>
<dbReference type="Proteomes" id="UP000179935">
    <property type="component" value="Unassembled WGS sequence"/>
</dbReference>
<evidence type="ECO:0000256" key="1">
    <source>
        <dbReference type="ARBA" id="ARBA00023002"/>
    </source>
</evidence>